<organism evidence="7 8">
    <name type="scientific">Intestinirhabdus alba</name>
    <dbReference type="NCBI Taxonomy" id="2899544"/>
    <lineage>
        <taxon>Bacteria</taxon>
        <taxon>Pseudomonadati</taxon>
        <taxon>Pseudomonadota</taxon>
        <taxon>Gammaproteobacteria</taxon>
        <taxon>Enterobacterales</taxon>
        <taxon>Enterobacteriaceae</taxon>
        <taxon>Intestinirhabdus</taxon>
    </lineage>
</organism>
<evidence type="ECO:0000259" key="6">
    <source>
        <dbReference type="Pfam" id="PF04932"/>
    </source>
</evidence>
<dbReference type="InterPro" id="IPR051533">
    <property type="entry name" value="WaaL-like"/>
</dbReference>
<feature type="transmembrane region" description="Helical" evidence="5">
    <location>
        <begin position="58"/>
        <end position="77"/>
    </location>
</feature>
<feature type="transmembrane region" description="Helical" evidence="5">
    <location>
        <begin position="262"/>
        <end position="285"/>
    </location>
</feature>
<sequence>MAFRLIRYAVATMQRHLEAGHKKLPLVIPVLFYTGTGAAIFVLMLLACARMAAVYRRVSIIFLLIIGGLLGQASLHYRPAQLLPAGQTPQAGDTRPAGTDTRLAWNRQHSNQERRAMLLGSMAMIAAHPVTGSGLSTFETQFPYALVSAGLVNPFTVTVTHPHNEIAYVWAEGGIAALTGLLLWGGVLALPFASLVTRTRRWKTACRGVLFLPLVLHILVELPVYVSAIHGFLLVVLLWLALPVRVTRPFGRYRTGRHRRTGLILTGGLLCVAGGIFMATGLQSASKLREAERFRLMDPTPLGQLLNPYAQSDRLLFDQAVSDLMAFNLTQDPVFIRQFRTRAGIWLARHNDANLTATLMQIPRNQRQLTATRYWQYRGCLSFPQDLRFHCNTASSLTFQEKRYDSFSTH</sequence>
<dbReference type="OrthoDB" id="5596698at2"/>
<protein>
    <recommendedName>
        <fullName evidence="6">O-antigen ligase-related domain-containing protein</fullName>
    </recommendedName>
</protein>
<feature type="domain" description="O-antigen ligase-related" evidence="6">
    <location>
        <begin position="30"/>
        <end position="181"/>
    </location>
</feature>
<dbReference type="Pfam" id="PF04932">
    <property type="entry name" value="Wzy_C"/>
    <property type="match status" value="1"/>
</dbReference>
<accession>A0A6L6INJ4</accession>
<evidence type="ECO:0000256" key="5">
    <source>
        <dbReference type="SAM" id="Phobius"/>
    </source>
</evidence>
<keyword evidence="3 5" id="KW-1133">Transmembrane helix</keyword>
<dbReference type="Proteomes" id="UP000477739">
    <property type="component" value="Unassembled WGS sequence"/>
</dbReference>
<dbReference type="EMBL" id="WMJZ01000020">
    <property type="protein sequence ID" value="MTH47544.1"/>
    <property type="molecule type" value="Genomic_DNA"/>
</dbReference>
<dbReference type="PANTHER" id="PTHR37422">
    <property type="entry name" value="TEICHURONIC ACID BIOSYNTHESIS PROTEIN TUAE"/>
    <property type="match status" value="1"/>
</dbReference>
<evidence type="ECO:0000256" key="4">
    <source>
        <dbReference type="ARBA" id="ARBA00023136"/>
    </source>
</evidence>
<evidence type="ECO:0000313" key="8">
    <source>
        <dbReference type="Proteomes" id="UP000477739"/>
    </source>
</evidence>
<keyword evidence="2 5" id="KW-0812">Transmembrane</keyword>
<gene>
    <name evidence="7" type="ORF">GJV78_15005</name>
</gene>
<keyword evidence="4 5" id="KW-0472">Membrane</keyword>
<dbReference type="PANTHER" id="PTHR37422:SF21">
    <property type="entry name" value="EXOQ-LIKE PROTEIN"/>
    <property type="match status" value="1"/>
</dbReference>
<dbReference type="GO" id="GO:0016020">
    <property type="term" value="C:membrane"/>
    <property type="evidence" value="ECO:0007669"/>
    <property type="project" value="UniProtKB-SubCell"/>
</dbReference>
<evidence type="ECO:0000256" key="3">
    <source>
        <dbReference type="ARBA" id="ARBA00022989"/>
    </source>
</evidence>
<dbReference type="AlphaFoldDB" id="A0A6L6INJ4"/>
<name>A0A6L6INJ4_9ENTR</name>
<proteinExistence type="predicted"/>
<evidence type="ECO:0000256" key="2">
    <source>
        <dbReference type="ARBA" id="ARBA00022692"/>
    </source>
</evidence>
<feature type="transmembrane region" description="Helical" evidence="5">
    <location>
        <begin position="26"/>
        <end position="46"/>
    </location>
</feature>
<keyword evidence="8" id="KW-1185">Reference proteome</keyword>
<evidence type="ECO:0000256" key="1">
    <source>
        <dbReference type="ARBA" id="ARBA00004141"/>
    </source>
</evidence>
<dbReference type="InterPro" id="IPR007016">
    <property type="entry name" value="O-antigen_ligase-rel_domated"/>
</dbReference>
<feature type="transmembrane region" description="Helical" evidence="5">
    <location>
        <begin position="175"/>
        <end position="197"/>
    </location>
</feature>
<reference evidence="7 8" key="1">
    <citation type="submission" date="2019-11" db="EMBL/GenBank/DDBJ databases">
        <title>Escherichia alba sp. nov. isolated from the gut of plastic-eating superworms Zophobas atratus.</title>
        <authorList>
            <person name="Yang Y."/>
        </authorList>
    </citation>
    <scope>NUCLEOTIDE SEQUENCE [LARGE SCALE GENOMIC DNA]</scope>
    <source>
        <strain evidence="8">BIT-B35</strain>
    </source>
</reference>
<feature type="transmembrane region" description="Helical" evidence="5">
    <location>
        <begin position="209"/>
        <end position="242"/>
    </location>
</feature>
<comment type="subcellular location">
    <subcellularLocation>
        <location evidence="1">Membrane</location>
        <topology evidence="1">Multi-pass membrane protein</topology>
    </subcellularLocation>
</comment>
<comment type="caution">
    <text evidence="7">The sequence shown here is derived from an EMBL/GenBank/DDBJ whole genome shotgun (WGS) entry which is preliminary data.</text>
</comment>
<evidence type="ECO:0000313" key="7">
    <source>
        <dbReference type="EMBL" id="MTH47544.1"/>
    </source>
</evidence>